<accession>A0A318JZI3</accession>
<evidence type="ECO:0000256" key="2">
    <source>
        <dbReference type="ARBA" id="ARBA00023015"/>
    </source>
</evidence>
<keyword evidence="2" id="KW-0805">Transcription regulation</keyword>
<organism evidence="8 9">
    <name type="scientific">Nocardia tenerifensis</name>
    <dbReference type="NCBI Taxonomy" id="228006"/>
    <lineage>
        <taxon>Bacteria</taxon>
        <taxon>Bacillati</taxon>
        <taxon>Actinomycetota</taxon>
        <taxon>Actinomycetes</taxon>
        <taxon>Mycobacteriales</taxon>
        <taxon>Nocardiaceae</taxon>
        <taxon>Nocardia</taxon>
    </lineage>
</organism>
<evidence type="ECO:0000256" key="3">
    <source>
        <dbReference type="ARBA" id="ARBA00023125"/>
    </source>
</evidence>
<dbReference type="Pfam" id="PF12833">
    <property type="entry name" value="HTH_18"/>
    <property type="match status" value="1"/>
</dbReference>
<evidence type="ECO:0000256" key="4">
    <source>
        <dbReference type="ARBA" id="ARBA00023163"/>
    </source>
</evidence>
<evidence type="ECO:0000259" key="7">
    <source>
        <dbReference type="PROSITE" id="PS01124"/>
    </source>
</evidence>
<gene>
    <name evidence="8" type="ORF">DFR70_109259</name>
</gene>
<dbReference type="Gene3D" id="1.10.10.60">
    <property type="entry name" value="Homeodomain-like"/>
    <property type="match status" value="2"/>
</dbReference>
<dbReference type="SUPFAM" id="SSF51182">
    <property type="entry name" value="RmlC-like cupins"/>
    <property type="match status" value="1"/>
</dbReference>
<keyword evidence="3 8" id="KW-0238">DNA-binding</keyword>
<dbReference type="GO" id="GO:0003700">
    <property type="term" value="F:DNA-binding transcription factor activity"/>
    <property type="evidence" value="ECO:0007669"/>
    <property type="project" value="InterPro"/>
</dbReference>
<dbReference type="InterPro" id="IPR009057">
    <property type="entry name" value="Homeodomain-like_sf"/>
</dbReference>
<dbReference type="EMBL" id="QJKF01000009">
    <property type="protein sequence ID" value="PXX61068.1"/>
    <property type="molecule type" value="Genomic_DNA"/>
</dbReference>
<dbReference type="AlphaFoldDB" id="A0A318JZI3"/>
<evidence type="ECO:0000256" key="6">
    <source>
        <dbReference type="ARBA" id="ARBA00079449"/>
    </source>
</evidence>
<dbReference type="InterPro" id="IPR018060">
    <property type="entry name" value="HTH_AraC"/>
</dbReference>
<protein>
    <recommendedName>
        <fullName evidence="5">HTH-type transcriptional regulator RipA</fullName>
    </recommendedName>
    <alternativeName>
        <fullName evidence="6">Repressor of iron proteins A</fullName>
    </alternativeName>
</protein>
<dbReference type="PROSITE" id="PS01124">
    <property type="entry name" value="HTH_ARAC_FAMILY_2"/>
    <property type="match status" value="1"/>
</dbReference>
<comment type="caution">
    <text evidence="8">The sequence shown here is derived from an EMBL/GenBank/DDBJ whole genome shotgun (WGS) entry which is preliminary data.</text>
</comment>
<feature type="domain" description="HTH araC/xylS-type" evidence="7">
    <location>
        <begin position="153"/>
        <end position="250"/>
    </location>
</feature>
<evidence type="ECO:0000256" key="1">
    <source>
        <dbReference type="ARBA" id="ARBA00022491"/>
    </source>
</evidence>
<reference evidence="8 9" key="1">
    <citation type="submission" date="2018-05" db="EMBL/GenBank/DDBJ databases">
        <title>Genomic Encyclopedia of Type Strains, Phase IV (KMG-IV): sequencing the most valuable type-strain genomes for metagenomic binning, comparative biology and taxonomic classification.</title>
        <authorList>
            <person name="Goeker M."/>
        </authorList>
    </citation>
    <scope>NUCLEOTIDE SEQUENCE [LARGE SCALE GENOMIC DNA]</scope>
    <source>
        <strain evidence="8 9">DSM 44704</strain>
    </source>
</reference>
<dbReference type="GO" id="GO:0043565">
    <property type="term" value="F:sequence-specific DNA binding"/>
    <property type="evidence" value="ECO:0007669"/>
    <property type="project" value="InterPro"/>
</dbReference>
<dbReference type="FunFam" id="1.10.10.60:FF:000132">
    <property type="entry name" value="AraC family transcriptional regulator"/>
    <property type="match status" value="1"/>
</dbReference>
<dbReference type="InterPro" id="IPR014710">
    <property type="entry name" value="RmlC-like_jellyroll"/>
</dbReference>
<evidence type="ECO:0000313" key="8">
    <source>
        <dbReference type="EMBL" id="PXX61068.1"/>
    </source>
</evidence>
<sequence length="256" mass="28382">MPETCPTPPELDVAMKRGRMGHGTHIAMHRHREGQLLYPSAGVLATTTELGTWVAPADRLTWTPPGFEHSHRAYGDTEIHVLEVPRALSGDLPDEPTVFAVTPLLREALVALTTARPFQPGARDRLRRVVIDELTHIPDHSVYLPEPRDDRLRAATAQLHVDPATSATLAELGREVGASERTLSRLFHAELGMSFHQWRTLLRVQHALVHLLDGRSVTSTALACGWSNPTSFIEAFTALVGQTPGRYQSELRQRAR</sequence>
<dbReference type="InterPro" id="IPR011051">
    <property type="entry name" value="RmlC_Cupin_sf"/>
</dbReference>
<dbReference type="Gene3D" id="2.60.120.10">
    <property type="entry name" value="Jelly Rolls"/>
    <property type="match status" value="1"/>
</dbReference>
<evidence type="ECO:0000313" key="9">
    <source>
        <dbReference type="Proteomes" id="UP000247569"/>
    </source>
</evidence>
<evidence type="ECO:0000256" key="5">
    <source>
        <dbReference type="ARBA" id="ARBA00074140"/>
    </source>
</evidence>
<dbReference type="PANTHER" id="PTHR11019:SF199">
    <property type="entry name" value="HTH-TYPE TRANSCRIPTIONAL REGULATOR NIMR"/>
    <property type="match status" value="1"/>
</dbReference>
<keyword evidence="1" id="KW-0678">Repressor</keyword>
<name>A0A318JZI3_9NOCA</name>
<dbReference type="SUPFAM" id="SSF46689">
    <property type="entry name" value="Homeodomain-like"/>
    <property type="match status" value="2"/>
</dbReference>
<keyword evidence="4" id="KW-0804">Transcription</keyword>
<keyword evidence="9" id="KW-1185">Reference proteome</keyword>
<dbReference type="SMART" id="SM00342">
    <property type="entry name" value="HTH_ARAC"/>
    <property type="match status" value="1"/>
</dbReference>
<dbReference type="CDD" id="cd06124">
    <property type="entry name" value="cupin_NimR-like_N"/>
    <property type="match status" value="1"/>
</dbReference>
<dbReference type="Proteomes" id="UP000247569">
    <property type="component" value="Unassembled WGS sequence"/>
</dbReference>
<dbReference type="OrthoDB" id="2039152at2"/>
<dbReference type="PANTHER" id="PTHR11019">
    <property type="entry name" value="HTH-TYPE TRANSCRIPTIONAL REGULATOR NIMR"/>
    <property type="match status" value="1"/>
</dbReference>
<dbReference type="RefSeq" id="WP_040741946.1">
    <property type="nucleotide sequence ID" value="NZ_QJKF01000009.1"/>
</dbReference>
<proteinExistence type="predicted"/>